<dbReference type="Gene3D" id="1.25.40.10">
    <property type="entry name" value="Tetratricopeptide repeat domain"/>
    <property type="match status" value="1"/>
</dbReference>
<dbReference type="Gene3D" id="1.10.287.130">
    <property type="match status" value="1"/>
</dbReference>
<name>A0A2N8KW44_9BURK</name>
<dbReference type="InterPro" id="IPR004358">
    <property type="entry name" value="Sig_transdc_His_kin-like_C"/>
</dbReference>
<dbReference type="SUPFAM" id="SSF55874">
    <property type="entry name" value="ATPase domain of HSP90 chaperone/DNA topoisomerase II/histidine kinase"/>
    <property type="match status" value="1"/>
</dbReference>
<dbReference type="Pfam" id="PF02518">
    <property type="entry name" value="HATPase_c"/>
    <property type="match status" value="1"/>
</dbReference>
<dbReference type="EMBL" id="POSP01000003">
    <property type="protein sequence ID" value="PND37676.1"/>
    <property type="molecule type" value="Genomic_DNA"/>
</dbReference>
<gene>
    <name evidence="7" type="ORF">C1O66_09170</name>
</gene>
<dbReference type="Gene3D" id="3.30.565.10">
    <property type="entry name" value="Histidine kinase-like ATPase, C-terminal domain"/>
    <property type="match status" value="1"/>
</dbReference>
<dbReference type="PRINTS" id="PR00344">
    <property type="entry name" value="BCTRLSENSOR"/>
</dbReference>
<dbReference type="GO" id="GO:0000155">
    <property type="term" value="F:phosphorelay sensor kinase activity"/>
    <property type="evidence" value="ECO:0007669"/>
    <property type="project" value="InterPro"/>
</dbReference>
<sequence>MTLRPALSAPPSLQSSPVPEPVAPAGSHPADAQADPPWLQALDELILEERQDEALDSLHQWLARPELTPDLVLRLQARELRLQLLNGCSPAAAEQAYALLESAQSLGSARVSADVLCSMALVQSATRLTAAAMQAVGQADALYESIGDTRSRQLARLLLARVLMAAEMFVELIRQFEPLLGGPDVGDDRPVQDGEMPPRLRCALLLSVGAAYANANTELSGSAEGIDSRQAIPIYRRALALAELIGSPPTRVRCRFSLANLMIWTGQLDEAAQLLREVEQLAAQQPLSLLNRAHLRQNQALLAWKSGRAREALLMFREVRAMCEQGGLLFLLGRALLRLAECAEDCGDLAQALEARQAQVQLLGANLRAQQQNFGQGMLSLVQHARVAAQNELLQRQGNSLEQALAQRNGELNETLSRLRAEMSVRRAAEAALTEAHAQLELKVAQRTRELELAMRRLMEHEKQAALSYLVAGVAHELNTPLGNALLATSSAQAGLQEFGQAFEANRLRRQDVQGLRQNLQANLDIVSHGLERATVLLRNFKALALQDSSDDIEWMDAAQVAHNTLQAFTGALREAGVTVDLSGLQPLRLRGHAAALSQVLAQLIENALLHAFQGWSGERRLSLHGRALPEGLELRVADSGHGIAREHQAHVFDPFFSTRMGQGGSGLGLYLAQRLVVQRLGGELALNSALGRGAEFIIRLPS</sequence>
<dbReference type="InterPro" id="IPR005467">
    <property type="entry name" value="His_kinase_dom"/>
</dbReference>
<dbReference type="SMART" id="SM00388">
    <property type="entry name" value="HisKA"/>
    <property type="match status" value="1"/>
</dbReference>
<evidence type="ECO:0000256" key="5">
    <source>
        <dbReference type="SAM" id="MobiDB-lite"/>
    </source>
</evidence>
<dbReference type="AlphaFoldDB" id="A0A2N8KW44"/>
<feature type="domain" description="Histidine kinase" evidence="6">
    <location>
        <begin position="473"/>
        <end position="703"/>
    </location>
</feature>
<dbReference type="InterPro" id="IPR036097">
    <property type="entry name" value="HisK_dim/P_sf"/>
</dbReference>
<evidence type="ECO:0000256" key="4">
    <source>
        <dbReference type="SAM" id="Coils"/>
    </source>
</evidence>
<dbReference type="Proteomes" id="UP000235916">
    <property type="component" value="Unassembled WGS sequence"/>
</dbReference>
<dbReference type="RefSeq" id="WP_102767596.1">
    <property type="nucleotide sequence ID" value="NZ_POSP01000003.1"/>
</dbReference>
<protein>
    <recommendedName>
        <fullName evidence="2">histidine kinase</fullName>
        <ecNumber evidence="2">2.7.13.3</ecNumber>
    </recommendedName>
</protein>
<dbReference type="SMART" id="SM00387">
    <property type="entry name" value="HATPase_c"/>
    <property type="match status" value="1"/>
</dbReference>
<dbReference type="InterPro" id="IPR003594">
    <property type="entry name" value="HATPase_dom"/>
</dbReference>
<evidence type="ECO:0000256" key="1">
    <source>
        <dbReference type="ARBA" id="ARBA00000085"/>
    </source>
</evidence>
<organism evidence="7 8">
    <name type="scientific">Kinneretia aquatilis</name>
    <dbReference type="NCBI Taxonomy" id="2070761"/>
    <lineage>
        <taxon>Bacteria</taxon>
        <taxon>Pseudomonadati</taxon>
        <taxon>Pseudomonadota</taxon>
        <taxon>Betaproteobacteria</taxon>
        <taxon>Burkholderiales</taxon>
        <taxon>Sphaerotilaceae</taxon>
        <taxon>Roseateles</taxon>
    </lineage>
</organism>
<dbReference type="PANTHER" id="PTHR43065">
    <property type="entry name" value="SENSOR HISTIDINE KINASE"/>
    <property type="match status" value="1"/>
</dbReference>
<feature type="coiled-coil region" evidence="4">
    <location>
        <begin position="402"/>
        <end position="464"/>
    </location>
</feature>
<comment type="caution">
    <text evidence="7">The sequence shown here is derived from an EMBL/GenBank/DDBJ whole genome shotgun (WGS) entry which is preliminary data.</text>
</comment>
<keyword evidence="8" id="KW-1185">Reference proteome</keyword>
<dbReference type="PROSITE" id="PS50109">
    <property type="entry name" value="HIS_KIN"/>
    <property type="match status" value="1"/>
</dbReference>
<dbReference type="InterPro" id="IPR003661">
    <property type="entry name" value="HisK_dim/P_dom"/>
</dbReference>
<dbReference type="InterPro" id="IPR036890">
    <property type="entry name" value="HATPase_C_sf"/>
</dbReference>
<evidence type="ECO:0000259" key="6">
    <source>
        <dbReference type="PROSITE" id="PS50109"/>
    </source>
</evidence>
<keyword evidence="4" id="KW-0175">Coiled coil</keyword>
<evidence type="ECO:0000313" key="7">
    <source>
        <dbReference type="EMBL" id="PND37676.1"/>
    </source>
</evidence>
<dbReference type="SUPFAM" id="SSF47384">
    <property type="entry name" value="Homodimeric domain of signal transducing histidine kinase"/>
    <property type="match status" value="1"/>
</dbReference>
<dbReference type="EC" id="2.7.13.3" evidence="2"/>
<dbReference type="InterPro" id="IPR011990">
    <property type="entry name" value="TPR-like_helical_dom_sf"/>
</dbReference>
<comment type="catalytic activity">
    <reaction evidence="1">
        <text>ATP + protein L-histidine = ADP + protein N-phospho-L-histidine.</text>
        <dbReference type="EC" id="2.7.13.3"/>
    </reaction>
</comment>
<keyword evidence="3" id="KW-0597">Phosphoprotein</keyword>
<feature type="compositionally biased region" description="Low complexity" evidence="5">
    <location>
        <begin position="1"/>
        <end position="17"/>
    </location>
</feature>
<accession>A0A2N8KW44</accession>
<evidence type="ECO:0000256" key="2">
    <source>
        <dbReference type="ARBA" id="ARBA00012438"/>
    </source>
</evidence>
<reference evidence="7 8" key="1">
    <citation type="submission" date="2018-01" db="EMBL/GenBank/DDBJ databases">
        <title>Draft genome sequence of Paucibacter aquatile CR182 isolated from freshwater of the Nakdong River.</title>
        <authorList>
            <person name="Choi A."/>
            <person name="Chung E.J."/>
        </authorList>
    </citation>
    <scope>NUCLEOTIDE SEQUENCE [LARGE SCALE GENOMIC DNA]</scope>
    <source>
        <strain evidence="7 8">CR182</strain>
    </source>
</reference>
<evidence type="ECO:0000313" key="8">
    <source>
        <dbReference type="Proteomes" id="UP000235916"/>
    </source>
</evidence>
<proteinExistence type="predicted"/>
<evidence type="ECO:0000256" key="3">
    <source>
        <dbReference type="ARBA" id="ARBA00022553"/>
    </source>
</evidence>
<dbReference type="SUPFAM" id="SSF48452">
    <property type="entry name" value="TPR-like"/>
    <property type="match status" value="1"/>
</dbReference>
<dbReference type="OrthoDB" id="8872837at2"/>
<feature type="region of interest" description="Disordered" evidence="5">
    <location>
        <begin position="1"/>
        <end position="34"/>
    </location>
</feature>